<dbReference type="EMBL" id="ML978121">
    <property type="protein sequence ID" value="KAF2104375.1"/>
    <property type="molecule type" value="Genomic_DNA"/>
</dbReference>
<feature type="region of interest" description="Disordered" evidence="1">
    <location>
        <begin position="261"/>
        <end position="300"/>
    </location>
</feature>
<feature type="compositionally biased region" description="Basic residues" evidence="1">
    <location>
        <begin position="290"/>
        <end position="300"/>
    </location>
</feature>
<feature type="compositionally biased region" description="Low complexity" evidence="1">
    <location>
        <begin position="635"/>
        <end position="644"/>
    </location>
</feature>
<organism evidence="2 3">
    <name type="scientific">Rhizodiscina lignyota</name>
    <dbReference type="NCBI Taxonomy" id="1504668"/>
    <lineage>
        <taxon>Eukaryota</taxon>
        <taxon>Fungi</taxon>
        <taxon>Dikarya</taxon>
        <taxon>Ascomycota</taxon>
        <taxon>Pezizomycotina</taxon>
        <taxon>Dothideomycetes</taxon>
        <taxon>Pleosporomycetidae</taxon>
        <taxon>Aulographales</taxon>
        <taxon>Rhizodiscinaceae</taxon>
        <taxon>Rhizodiscina</taxon>
    </lineage>
</organism>
<dbReference type="OrthoDB" id="5307331at2759"/>
<sequence>MNGDLPSFSDDLASEPWIDGLFKDTDMPSNFVLEALSTDPELEKLLAVDLNNVFESHSLPNDSQSPKLIPTPQLAAATVSEQAKLNDTSVNSELVQALPEAMPPSLADASQSSHQPTKAEGSFDFFATDTIDEFWRKLPEFSTGLLSDGLLSTDPQVMVSPKSSTVAPADILFTNPFVTPQSVHQTPAADPLVPSLDTVDFQLPELEQESPVSQPQYEEPPQYAAPLQYPVAPFAPMVPAAGNNDATARYYAAPFAPAPMPPTESVPHHGSVPNNDRFRLLSDDSNVPRARSKKTKKSHLNFRAEKPSYDPKHVWVRVNESTAGTSSRSGKLNQYDASDHYEETDAFPDWSYDGCKFRYNEHGELQNSHYTAHELETFFLKHDEFFAEEHGKLRLYIQKTPADSARRYPSKESSLCRFAECPLRQINKAANIWQGHLRVAIDERWNKYRAKTDPFYVAGYVHLYCLERFLDLPKLAKAIEIKIDRREFPKTEPLGKFAAMIAKDDARYKAGHEFLRAIEKDNFSEKFPMYPVHYETGAPKNHEDTLNYKMQKACVESWSVGKRRQMDVRQSATQLSVTFGDLDLFIKGKWPKLWEKQLAPRTDGSYPTPKTRKPGKPRKRTRDDDDSDSSDSDSLDTTSDIDSPPAKKIKMGKSRLPRHSNRLARKQPHDYSEP</sequence>
<evidence type="ECO:0000256" key="1">
    <source>
        <dbReference type="SAM" id="MobiDB-lite"/>
    </source>
</evidence>
<dbReference type="Proteomes" id="UP000799772">
    <property type="component" value="Unassembled WGS sequence"/>
</dbReference>
<evidence type="ECO:0000313" key="3">
    <source>
        <dbReference type="Proteomes" id="UP000799772"/>
    </source>
</evidence>
<dbReference type="AlphaFoldDB" id="A0A9P4IMQ6"/>
<gene>
    <name evidence="2" type="ORF">NA57DRAFT_70582</name>
</gene>
<reference evidence="2" key="1">
    <citation type="journal article" date="2020" name="Stud. Mycol.">
        <title>101 Dothideomycetes genomes: a test case for predicting lifestyles and emergence of pathogens.</title>
        <authorList>
            <person name="Haridas S."/>
            <person name="Albert R."/>
            <person name="Binder M."/>
            <person name="Bloem J."/>
            <person name="Labutti K."/>
            <person name="Salamov A."/>
            <person name="Andreopoulos B."/>
            <person name="Baker S."/>
            <person name="Barry K."/>
            <person name="Bills G."/>
            <person name="Bluhm B."/>
            <person name="Cannon C."/>
            <person name="Castanera R."/>
            <person name="Culley D."/>
            <person name="Daum C."/>
            <person name="Ezra D."/>
            <person name="Gonzalez J."/>
            <person name="Henrissat B."/>
            <person name="Kuo A."/>
            <person name="Liang C."/>
            <person name="Lipzen A."/>
            <person name="Lutzoni F."/>
            <person name="Magnuson J."/>
            <person name="Mondo S."/>
            <person name="Nolan M."/>
            <person name="Ohm R."/>
            <person name="Pangilinan J."/>
            <person name="Park H.-J."/>
            <person name="Ramirez L."/>
            <person name="Alfaro M."/>
            <person name="Sun H."/>
            <person name="Tritt A."/>
            <person name="Yoshinaga Y."/>
            <person name="Zwiers L.-H."/>
            <person name="Turgeon B."/>
            <person name="Goodwin S."/>
            <person name="Spatafora J."/>
            <person name="Crous P."/>
            <person name="Grigoriev I."/>
        </authorList>
    </citation>
    <scope>NUCLEOTIDE SEQUENCE</scope>
    <source>
        <strain evidence="2">CBS 133067</strain>
    </source>
</reference>
<evidence type="ECO:0000313" key="2">
    <source>
        <dbReference type="EMBL" id="KAF2104375.1"/>
    </source>
</evidence>
<proteinExistence type="predicted"/>
<protein>
    <submittedName>
        <fullName evidence="2">Uncharacterized protein</fullName>
    </submittedName>
</protein>
<feature type="compositionally biased region" description="Basic residues" evidence="1">
    <location>
        <begin position="610"/>
        <end position="620"/>
    </location>
</feature>
<feature type="compositionally biased region" description="Acidic residues" evidence="1">
    <location>
        <begin position="624"/>
        <end position="634"/>
    </location>
</feature>
<keyword evidence="3" id="KW-1185">Reference proteome</keyword>
<feature type="region of interest" description="Disordered" evidence="1">
    <location>
        <begin position="598"/>
        <end position="674"/>
    </location>
</feature>
<comment type="caution">
    <text evidence="2">The sequence shown here is derived from an EMBL/GenBank/DDBJ whole genome shotgun (WGS) entry which is preliminary data.</text>
</comment>
<feature type="compositionally biased region" description="Basic residues" evidence="1">
    <location>
        <begin position="647"/>
        <end position="666"/>
    </location>
</feature>
<name>A0A9P4IMQ6_9PEZI</name>
<accession>A0A9P4IMQ6</accession>